<feature type="domain" description="HECT" evidence="8">
    <location>
        <begin position="569"/>
        <end position="909"/>
    </location>
</feature>
<evidence type="ECO:0000256" key="6">
    <source>
        <dbReference type="PROSITE-ProRule" id="PRU00104"/>
    </source>
</evidence>
<feature type="compositionally biased region" description="Basic and acidic residues" evidence="7">
    <location>
        <begin position="116"/>
        <end position="125"/>
    </location>
</feature>
<gene>
    <name evidence="9" type="ORF">OS493_001961</name>
</gene>
<comment type="catalytic activity">
    <reaction evidence="1">
        <text>S-ubiquitinyl-[E2 ubiquitin-conjugating enzyme]-L-cysteine + [acceptor protein]-L-lysine = [E2 ubiquitin-conjugating enzyme]-L-cysteine + N(6)-ubiquitinyl-[acceptor protein]-L-lysine.</text>
        <dbReference type="EC" id="2.3.2.26"/>
    </reaction>
</comment>
<accession>A0A9W9Z554</accession>
<dbReference type="GO" id="GO:0061630">
    <property type="term" value="F:ubiquitin protein ligase activity"/>
    <property type="evidence" value="ECO:0007669"/>
    <property type="project" value="UniProtKB-EC"/>
</dbReference>
<comment type="caution">
    <text evidence="9">The sequence shown here is derived from an EMBL/GenBank/DDBJ whole genome shotgun (WGS) entry which is preliminary data.</text>
</comment>
<feature type="compositionally biased region" description="Polar residues" evidence="7">
    <location>
        <begin position="501"/>
        <end position="512"/>
    </location>
</feature>
<dbReference type="SMART" id="SM00119">
    <property type="entry name" value="HECTc"/>
    <property type="match status" value="1"/>
</dbReference>
<dbReference type="Gene3D" id="3.90.1750.10">
    <property type="entry name" value="Hect, E3 ligase catalytic domains"/>
    <property type="match status" value="1"/>
</dbReference>
<keyword evidence="5 6" id="KW-0833">Ubl conjugation pathway</keyword>
<evidence type="ECO:0000256" key="5">
    <source>
        <dbReference type="ARBA" id="ARBA00022786"/>
    </source>
</evidence>
<evidence type="ECO:0000256" key="1">
    <source>
        <dbReference type="ARBA" id="ARBA00000885"/>
    </source>
</evidence>
<feature type="compositionally biased region" description="Basic and acidic residues" evidence="7">
    <location>
        <begin position="419"/>
        <end position="436"/>
    </location>
</feature>
<name>A0A9W9Z554_9CNID</name>
<organism evidence="9 10">
    <name type="scientific">Desmophyllum pertusum</name>
    <dbReference type="NCBI Taxonomy" id="174260"/>
    <lineage>
        <taxon>Eukaryota</taxon>
        <taxon>Metazoa</taxon>
        <taxon>Cnidaria</taxon>
        <taxon>Anthozoa</taxon>
        <taxon>Hexacorallia</taxon>
        <taxon>Scleractinia</taxon>
        <taxon>Caryophylliina</taxon>
        <taxon>Caryophylliidae</taxon>
        <taxon>Desmophyllum</taxon>
    </lineage>
</organism>
<dbReference type="Proteomes" id="UP001163046">
    <property type="component" value="Unassembled WGS sequence"/>
</dbReference>
<dbReference type="EC" id="2.3.2.26" evidence="3"/>
<dbReference type="PROSITE" id="PS50237">
    <property type="entry name" value="HECT"/>
    <property type="match status" value="1"/>
</dbReference>
<dbReference type="InterPro" id="IPR050409">
    <property type="entry name" value="E3_ubiq-protein_ligase"/>
</dbReference>
<dbReference type="PANTHER" id="PTHR11254:SF440">
    <property type="entry name" value="E3 UBIQUITIN-PROTEIN LIGASE NEDD-4"/>
    <property type="match status" value="1"/>
</dbReference>
<evidence type="ECO:0000259" key="8">
    <source>
        <dbReference type="PROSITE" id="PS50237"/>
    </source>
</evidence>
<dbReference type="EMBL" id="MU826826">
    <property type="protein sequence ID" value="KAJ7375217.1"/>
    <property type="molecule type" value="Genomic_DNA"/>
</dbReference>
<keyword evidence="4" id="KW-0808">Transferase</keyword>
<evidence type="ECO:0000256" key="4">
    <source>
        <dbReference type="ARBA" id="ARBA00022679"/>
    </source>
</evidence>
<dbReference type="GO" id="GO:0016567">
    <property type="term" value="P:protein ubiquitination"/>
    <property type="evidence" value="ECO:0007669"/>
    <property type="project" value="TreeGrafter"/>
</dbReference>
<feature type="region of interest" description="Disordered" evidence="7">
    <location>
        <begin position="501"/>
        <end position="529"/>
    </location>
</feature>
<comment type="pathway">
    <text evidence="2">Protein modification; protein ubiquitination.</text>
</comment>
<sequence>MAEKADFADTIEKVCNFLRLRGISEEVIERFQREKLDVSAILNADDELLKDMGLLTAGDRLSLRGFCSSTSQSEEEEDSKSKKRRLLEAFWSKKKGKKSLPTQRSQPSRKTSHPSGKPEKEKTKKVELGWKHFKEENDAYVLVPLVKGGGCRQVELPLSTTKWELLKTSNFKNDKIGVTVNVAGSELPFSIKNYIEAHKVKNVRLYLRSQKIYDYSSEGDDKVDPLPMIDFGNVEKDAALIGSTEERQALVLEQDSALIGSTEERQALVLEQDSAFQESFNADKQKRIQLEYEATEIERKVRIQHARAARIIPEPDANFATVKVRHLTRGMCSRRFPSDAKMSAVYDWAGSFSPDTENFTLCDPFGEILLPSSEISDRCTISMVRASQTPPMSESDNEIHFQGFGDTSICSTATLPDLETNKEADSERRNEGEASHDAVSMSVIATRLPAYDSTATLPDLETNKEAYGERRNGGEASQPVIPVDMEQLDNYYASLIYTSSTPGTSRDASFSDSEIDEDSVEGLQNQPATVSPQNIEITEILGELAKVINGSCISKFNISRNFLWEGAKRALSRKSFSPENKVSVKFTDDAGVSEGAVDLGGPMREFFTLALQYLHDSQLFSGRENCKFVSFQSKCLVDEDYYSAGIITAMSIVHGGPGPKFLSPVMFQALINDPSNMAVPVQDVYDIELQLSLQTLLDSDSPEEATRHINEGNLPTILDLAGTLAPVRVLDDITKIVDSTTQWFVLGRAQPALESFKKGLSALGVLEAVKAHPDAFRPVFCNETEEINSEIMESLFTVTTSPLGSTKAVTESLVLSRWRDYLQDVEEDDDSIALSDILFFATGCKVLPPRRISPGIEFLHESERWGQSRFPTANTCSCTLRLPVVHATYESFKADMTFGIRNGRGFGTG</sequence>
<feature type="compositionally biased region" description="Polar residues" evidence="7">
    <location>
        <begin position="100"/>
        <end position="109"/>
    </location>
</feature>
<feature type="region of interest" description="Disordered" evidence="7">
    <location>
        <begin position="418"/>
        <end position="438"/>
    </location>
</feature>
<evidence type="ECO:0000313" key="9">
    <source>
        <dbReference type="EMBL" id="KAJ7375217.1"/>
    </source>
</evidence>
<reference evidence="9" key="1">
    <citation type="submission" date="2023-01" db="EMBL/GenBank/DDBJ databases">
        <title>Genome assembly of the deep-sea coral Lophelia pertusa.</title>
        <authorList>
            <person name="Herrera S."/>
            <person name="Cordes E."/>
        </authorList>
    </citation>
    <scope>NUCLEOTIDE SEQUENCE</scope>
    <source>
        <strain evidence="9">USNM1676648</strain>
        <tissue evidence="9">Polyp</tissue>
    </source>
</reference>
<proteinExistence type="predicted"/>
<dbReference type="GO" id="GO:0005737">
    <property type="term" value="C:cytoplasm"/>
    <property type="evidence" value="ECO:0007669"/>
    <property type="project" value="TreeGrafter"/>
</dbReference>
<dbReference type="Pfam" id="PF00632">
    <property type="entry name" value="HECT"/>
    <property type="match status" value="1"/>
</dbReference>
<dbReference type="PANTHER" id="PTHR11254">
    <property type="entry name" value="HECT DOMAIN UBIQUITIN-PROTEIN LIGASE"/>
    <property type="match status" value="1"/>
</dbReference>
<dbReference type="InterPro" id="IPR013761">
    <property type="entry name" value="SAM/pointed_sf"/>
</dbReference>
<dbReference type="Gene3D" id="3.30.2410.10">
    <property type="entry name" value="Hect, E3 ligase catalytic domain"/>
    <property type="match status" value="1"/>
</dbReference>
<dbReference type="SUPFAM" id="SSF56204">
    <property type="entry name" value="Hect, E3 ligase catalytic domain"/>
    <property type="match status" value="1"/>
</dbReference>
<feature type="region of interest" description="Disordered" evidence="7">
    <location>
        <begin position="94"/>
        <end position="125"/>
    </location>
</feature>
<evidence type="ECO:0000313" key="10">
    <source>
        <dbReference type="Proteomes" id="UP001163046"/>
    </source>
</evidence>
<dbReference type="SUPFAM" id="SSF47769">
    <property type="entry name" value="SAM/Pointed domain"/>
    <property type="match status" value="1"/>
</dbReference>
<dbReference type="SUPFAM" id="SSF54236">
    <property type="entry name" value="Ubiquitin-like"/>
    <property type="match status" value="1"/>
</dbReference>
<feature type="active site" description="Glycyl thioester intermediate" evidence="6">
    <location>
        <position position="876"/>
    </location>
</feature>
<evidence type="ECO:0000256" key="7">
    <source>
        <dbReference type="SAM" id="MobiDB-lite"/>
    </source>
</evidence>
<evidence type="ECO:0000256" key="2">
    <source>
        <dbReference type="ARBA" id="ARBA00004906"/>
    </source>
</evidence>
<protein>
    <recommendedName>
        <fullName evidence="3">HECT-type E3 ubiquitin transferase</fullName>
        <ecNumber evidence="3">2.3.2.26</ecNumber>
    </recommendedName>
</protein>
<dbReference type="InterPro" id="IPR035983">
    <property type="entry name" value="Hect_E3_ubiquitin_ligase"/>
</dbReference>
<dbReference type="OrthoDB" id="5952712at2759"/>
<evidence type="ECO:0000256" key="3">
    <source>
        <dbReference type="ARBA" id="ARBA00012485"/>
    </source>
</evidence>
<dbReference type="AlphaFoldDB" id="A0A9W9Z554"/>
<dbReference type="InterPro" id="IPR029071">
    <property type="entry name" value="Ubiquitin-like_domsf"/>
</dbReference>
<dbReference type="InterPro" id="IPR000569">
    <property type="entry name" value="HECT_dom"/>
</dbReference>
<keyword evidence="10" id="KW-1185">Reference proteome</keyword>
<dbReference type="GO" id="GO:0006511">
    <property type="term" value="P:ubiquitin-dependent protein catabolic process"/>
    <property type="evidence" value="ECO:0007669"/>
    <property type="project" value="TreeGrafter"/>
</dbReference>
<dbReference type="Gene3D" id="1.10.150.50">
    <property type="entry name" value="Transcription Factor, Ets-1"/>
    <property type="match status" value="1"/>
</dbReference>